<name>A0A927BDJ7_9BACT</name>
<dbReference type="AlphaFoldDB" id="A0A927BDJ7"/>
<gene>
    <name evidence="3" type="ORF">IC235_09260</name>
</gene>
<comment type="caution">
    <text evidence="3">The sequence shown here is derived from an EMBL/GenBank/DDBJ whole genome shotgun (WGS) entry which is preliminary data.</text>
</comment>
<protein>
    <submittedName>
        <fullName evidence="3">Uncharacterized protein</fullName>
    </submittedName>
</protein>
<evidence type="ECO:0000256" key="1">
    <source>
        <dbReference type="SAM" id="Coils"/>
    </source>
</evidence>
<evidence type="ECO:0000256" key="2">
    <source>
        <dbReference type="SAM" id="MobiDB-lite"/>
    </source>
</evidence>
<reference evidence="3" key="1">
    <citation type="submission" date="2020-09" db="EMBL/GenBank/DDBJ databases">
        <authorList>
            <person name="Kim M.K."/>
        </authorList>
    </citation>
    <scope>NUCLEOTIDE SEQUENCE</scope>
    <source>
        <strain evidence="3">BT664</strain>
    </source>
</reference>
<keyword evidence="1" id="KW-0175">Coiled coil</keyword>
<evidence type="ECO:0000313" key="4">
    <source>
        <dbReference type="Proteomes" id="UP000612233"/>
    </source>
</evidence>
<dbReference type="RefSeq" id="WP_191004893.1">
    <property type="nucleotide sequence ID" value="NZ_JACXAD010000008.1"/>
</dbReference>
<sequence length="160" mass="17309">MNSSPNPMLDMLSQLSADRPELQPLLEAMRTQHLTHAEEVEEGPTREELLLQNEQLVALLKRARHEIKRLDALVENLQQETDATAQLQHDLAAALGACPHCWGTDPGCGSCRGRGGPGAYPTDQPLYARFVRPAVRRQAGPPPAPAAPAGAANPTFNPQP</sequence>
<accession>A0A927BDJ7</accession>
<feature type="coiled-coil region" evidence="1">
    <location>
        <begin position="46"/>
        <end position="90"/>
    </location>
</feature>
<dbReference type="Proteomes" id="UP000612233">
    <property type="component" value="Unassembled WGS sequence"/>
</dbReference>
<keyword evidence="4" id="KW-1185">Reference proteome</keyword>
<dbReference type="EMBL" id="JACXAD010000008">
    <property type="protein sequence ID" value="MBD2768077.1"/>
    <property type="molecule type" value="Genomic_DNA"/>
</dbReference>
<feature type="region of interest" description="Disordered" evidence="2">
    <location>
        <begin position="135"/>
        <end position="160"/>
    </location>
</feature>
<proteinExistence type="predicted"/>
<evidence type="ECO:0000313" key="3">
    <source>
        <dbReference type="EMBL" id="MBD2768077.1"/>
    </source>
</evidence>
<organism evidence="3 4">
    <name type="scientific">Hymenobacter montanus</name>
    <dbReference type="NCBI Taxonomy" id="2771359"/>
    <lineage>
        <taxon>Bacteria</taxon>
        <taxon>Pseudomonadati</taxon>
        <taxon>Bacteroidota</taxon>
        <taxon>Cytophagia</taxon>
        <taxon>Cytophagales</taxon>
        <taxon>Hymenobacteraceae</taxon>
        <taxon>Hymenobacter</taxon>
    </lineage>
</organism>